<sequence>MEKRNIIVEYILGEKMRKIVFIAQVVILVVLCSASFASAKTLVLDTPNDNVKSLIKGEDYVIVPIPESGQIKLEDIKFFDQFDKIYMSEGIFVELGNPNYLIDKVRDSSGKGIKTTIKARPDNGMISQKTKVAIQRRASKPVTMLGYSPTGVVALIVPETKVSKDSKFDVGTDHPRTPVHYKIFDPTCADLPVWKICWDYTEKR</sequence>
<accession>A0A150JJE6</accession>
<evidence type="ECO:0000313" key="3">
    <source>
        <dbReference type="Proteomes" id="UP000092420"/>
    </source>
</evidence>
<accession>A0A150JKY0</accession>
<dbReference type="EMBL" id="LNJE01000011">
    <property type="protein sequence ID" value="KYC57534.1"/>
    <property type="molecule type" value="Genomic_DNA"/>
</dbReference>
<organism evidence="1 3">
    <name type="scientific">Candidatus Methanofastidiosum methylothiophilum</name>
    <dbReference type="NCBI Taxonomy" id="1705564"/>
    <lineage>
        <taxon>Archaea</taxon>
        <taxon>Methanobacteriati</taxon>
        <taxon>Methanobacteriota</taxon>
        <taxon>Stenosarchaea group</taxon>
        <taxon>Candidatus Methanofastidiosia</taxon>
        <taxon>Candidatus Methanofastidiosales</taxon>
        <taxon>Candidatus Methanofastidiosaceae</taxon>
        <taxon>Candidatus Methanofastidiosum</taxon>
    </lineage>
</organism>
<reference evidence="1 3" key="1">
    <citation type="journal article" date="2016" name="ISME J.">
        <title>Chasing the elusive Euryarchaeota class WSA2: genomes reveal a uniquely fastidious methyl-reducing methanogen.</title>
        <authorList>
            <person name="Nobu M.K."/>
            <person name="Narihiro T."/>
            <person name="Kuroda K."/>
            <person name="Mei R."/>
            <person name="Liu W.T."/>
        </authorList>
    </citation>
    <scope>NUCLEOTIDE SEQUENCE [LARGE SCALE GENOMIC DNA]</scope>
    <source>
        <strain evidence="1">ADurb1013_Bin02101</strain>
        <strain evidence="2">ADurb1213_Bin02801</strain>
    </source>
</reference>
<dbReference type="AlphaFoldDB" id="A0A150JJE6"/>
<evidence type="ECO:0000313" key="2">
    <source>
        <dbReference type="EMBL" id="KYC57534.1"/>
    </source>
</evidence>
<gene>
    <name evidence="1" type="ORF">AN188_00934</name>
    <name evidence="2" type="ORF">APG09_01064</name>
</gene>
<protein>
    <submittedName>
        <fullName evidence="1">Uncharacterized protein</fullName>
    </submittedName>
</protein>
<evidence type="ECO:0000313" key="1">
    <source>
        <dbReference type="EMBL" id="KYC54546.1"/>
    </source>
</evidence>
<comment type="caution">
    <text evidence="1">The sequence shown here is derived from an EMBL/GenBank/DDBJ whole genome shotgun (WGS) entry which is preliminary data.</text>
</comment>
<dbReference type="EMBL" id="LNJB01000011">
    <property type="protein sequence ID" value="KYC54546.1"/>
    <property type="molecule type" value="Genomic_DNA"/>
</dbReference>
<accession>A0A150JBF7</accession>
<name>A0A150JJE6_9EURY</name>
<dbReference type="Proteomes" id="UP000092420">
    <property type="component" value="Unassembled WGS sequence"/>
</dbReference>
<proteinExistence type="predicted"/>